<evidence type="ECO:0000313" key="1">
    <source>
        <dbReference type="EMBL" id="CAH1439442.1"/>
    </source>
</evidence>
<name>A0AAU9NNM0_9ASTR</name>
<proteinExistence type="predicted"/>
<reference evidence="1 2" key="1">
    <citation type="submission" date="2022-01" db="EMBL/GenBank/DDBJ databases">
        <authorList>
            <person name="Xiong W."/>
            <person name="Schranz E."/>
        </authorList>
    </citation>
    <scope>NUCLEOTIDE SEQUENCE [LARGE SCALE GENOMIC DNA]</scope>
</reference>
<dbReference type="EMBL" id="CAKMRJ010004840">
    <property type="protein sequence ID" value="CAH1439442.1"/>
    <property type="molecule type" value="Genomic_DNA"/>
</dbReference>
<protein>
    <submittedName>
        <fullName evidence="1">Uncharacterized protein</fullName>
    </submittedName>
</protein>
<organism evidence="1 2">
    <name type="scientific">Lactuca virosa</name>
    <dbReference type="NCBI Taxonomy" id="75947"/>
    <lineage>
        <taxon>Eukaryota</taxon>
        <taxon>Viridiplantae</taxon>
        <taxon>Streptophyta</taxon>
        <taxon>Embryophyta</taxon>
        <taxon>Tracheophyta</taxon>
        <taxon>Spermatophyta</taxon>
        <taxon>Magnoliopsida</taxon>
        <taxon>eudicotyledons</taxon>
        <taxon>Gunneridae</taxon>
        <taxon>Pentapetalae</taxon>
        <taxon>asterids</taxon>
        <taxon>campanulids</taxon>
        <taxon>Asterales</taxon>
        <taxon>Asteraceae</taxon>
        <taxon>Cichorioideae</taxon>
        <taxon>Cichorieae</taxon>
        <taxon>Lactucinae</taxon>
        <taxon>Lactuca</taxon>
    </lineage>
</organism>
<gene>
    <name evidence="1" type="ORF">LVIROSA_LOCUS25635</name>
</gene>
<dbReference type="AlphaFoldDB" id="A0AAU9NNM0"/>
<dbReference type="Proteomes" id="UP001157418">
    <property type="component" value="Unassembled WGS sequence"/>
</dbReference>
<evidence type="ECO:0000313" key="2">
    <source>
        <dbReference type="Proteomes" id="UP001157418"/>
    </source>
</evidence>
<keyword evidence="2" id="KW-1185">Reference proteome</keyword>
<comment type="caution">
    <text evidence="1">The sequence shown here is derived from an EMBL/GenBank/DDBJ whole genome shotgun (WGS) entry which is preliminary data.</text>
</comment>
<sequence length="80" mass="9109">MVNNCQGERISNLDSEKTKIPGITSNRLLKYFFEVRGHHITSVHQVLNYYICQSKFWLKAKEIGIDGATTTGHLELDENG</sequence>
<accession>A0AAU9NNM0</accession>